<comment type="caution">
    <text evidence="1">The sequence shown here is derived from an EMBL/GenBank/DDBJ whole genome shotgun (WGS) entry which is preliminary data.</text>
</comment>
<keyword evidence="2" id="KW-1185">Reference proteome</keyword>
<protein>
    <submittedName>
        <fullName evidence="1">Uncharacterized protein</fullName>
    </submittedName>
</protein>
<proteinExistence type="predicted"/>
<reference evidence="1 2" key="1">
    <citation type="submission" date="2021-02" db="EMBL/GenBank/DDBJ databases">
        <title>Variation within the Batrachochytrium salamandrivorans European outbreak.</title>
        <authorList>
            <person name="Kelly M."/>
            <person name="Pasmans F."/>
            <person name="Shea T.P."/>
            <person name="Munoz J.F."/>
            <person name="Carranza S."/>
            <person name="Cuomo C.A."/>
            <person name="Martel A."/>
        </authorList>
    </citation>
    <scope>NUCLEOTIDE SEQUENCE [LARGE SCALE GENOMIC DNA]</scope>
    <source>
        <strain evidence="1 2">AMFP18/2</strain>
    </source>
</reference>
<evidence type="ECO:0000313" key="1">
    <source>
        <dbReference type="EMBL" id="KAH6587638.1"/>
    </source>
</evidence>
<dbReference type="Proteomes" id="UP001648503">
    <property type="component" value="Unassembled WGS sequence"/>
</dbReference>
<dbReference type="EMBL" id="JAFCIX010000555">
    <property type="protein sequence ID" value="KAH6587638.1"/>
    <property type="molecule type" value="Genomic_DNA"/>
</dbReference>
<organism evidence="1 2">
    <name type="scientific">Batrachochytrium salamandrivorans</name>
    <dbReference type="NCBI Taxonomy" id="1357716"/>
    <lineage>
        <taxon>Eukaryota</taxon>
        <taxon>Fungi</taxon>
        <taxon>Fungi incertae sedis</taxon>
        <taxon>Chytridiomycota</taxon>
        <taxon>Chytridiomycota incertae sedis</taxon>
        <taxon>Chytridiomycetes</taxon>
        <taxon>Rhizophydiales</taxon>
        <taxon>Rhizophydiales incertae sedis</taxon>
        <taxon>Batrachochytrium</taxon>
    </lineage>
</organism>
<evidence type="ECO:0000313" key="2">
    <source>
        <dbReference type="Proteomes" id="UP001648503"/>
    </source>
</evidence>
<accession>A0ABQ8EW98</accession>
<gene>
    <name evidence="1" type="ORF">BASA50_011242</name>
</gene>
<sequence>MCRMVQCSKCTKPTWAGCGMHIETALAGVPVESRCACSRAVEPSSDRIHFKATVPLTSTNSAIGSPVGAKEHFGCEIQ</sequence>
<dbReference type="PANTHER" id="PTHR34724:SF2">
    <property type="entry name" value="OS12G0596101 PROTEIN"/>
    <property type="match status" value="1"/>
</dbReference>
<dbReference type="PANTHER" id="PTHR34724">
    <property type="entry name" value="OS12G0596101 PROTEIN"/>
    <property type="match status" value="1"/>
</dbReference>
<name>A0ABQ8EW98_9FUNG</name>